<proteinExistence type="inferred from homology"/>
<dbReference type="PRINTS" id="PR00502">
    <property type="entry name" value="NUDIXFAMILY"/>
</dbReference>
<dbReference type="GO" id="GO:0016787">
    <property type="term" value="F:hydrolase activity"/>
    <property type="evidence" value="ECO:0007669"/>
    <property type="project" value="UniProtKB-KW"/>
</dbReference>
<sequence>MLKIKPLDYKFCPLCGTPLLLKLDEGKQRKYCGACGWIYYPHVFAAVGAVIRKANRVLMVRRAREPFKQTWMFPAGFVDYGEHPEETLRREVKEETGLGVKSAELLVIQQNGDDPRALGHFVFFYDVETTGKIKNMDNGENEQIAWVDIKNPPEIGWENHKQIMEMLQAGKLA</sequence>
<dbReference type="CDD" id="cd02883">
    <property type="entry name" value="NUDIX_Hydrolase"/>
    <property type="match status" value="1"/>
</dbReference>
<evidence type="ECO:0000256" key="1">
    <source>
        <dbReference type="ARBA" id="ARBA00022801"/>
    </source>
</evidence>
<dbReference type="InterPro" id="IPR000086">
    <property type="entry name" value="NUDIX_hydrolase_dom"/>
</dbReference>
<dbReference type="PANTHER" id="PTHR43736">
    <property type="entry name" value="ADP-RIBOSE PYROPHOSPHATASE"/>
    <property type="match status" value="1"/>
</dbReference>
<dbReference type="AlphaFoldDB" id="A0A1F7WK20"/>
<reference evidence="4 5" key="1">
    <citation type="journal article" date="2016" name="Nat. Commun.">
        <title>Thousands of microbial genomes shed light on interconnected biogeochemical processes in an aquifer system.</title>
        <authorList>
            <person name="Anantharaman K."/>
            <person name="Brown C.T."/>
            <person name="Hug L.A."/>
            <person name="Sharon I."/>
            <person name="Castelle C.J."/>
            <person name="Probst A.J."/>
            <person name="Thomas B.C."/>
            <person name="Singh A."/>
            <person name="Wilkins M.J."/>
            <person name="Karaoz U."/>
            <person name="Brodie E.L."/>
            <person name="Williams K.H."/>
            <person name="Hubbard S.S."/>
            <person name="Banfield J.F."/>
        </authorList>
    </citation>
    <scope>NUCLEOTIDE SEQUENCE [LARGE SCALE GENOMIC DNA]</scope>
</reference>
<dbReference type="InterPro" id="IPR015797">
    <property type="entry name" value="NUDIX_hydrolase-like_dom_sf"/>
</dbReference>
<dbReference type="PANTHER" id="PTHR43736:SF2">
    <property type="entry name" value="MUTT_NUDIX FAMILY PROTEIN"/>
    <property type="match status" value="1"/>
</dbReference>
<dbReference type="EMBL" id="MGFJ01000005">
    <property type="protein sequence ID" value="OGM03151.1"/>
    <property type="molecule type" value="Genomic_DNA"/>
</dbReference>
<dbReference type="InterPro" id="IPR020084">
    <property type="entry name" value="NUDIX_hydrolase_CS"/>
</dbReference>
<dbReference type="Proteomes" id="UP000176198">
    <property type="component" value="Unassembled WGS sequence"/>
</dbReference>
<evidence type="ECO:0000313" key="4">
    <source>
        <dbReference type="EMBL" id="OGM03151.1"/>
    </source>
</evidence>
<accession>A0A1F7WK20</accession>
<gene>
    <name evidence="4" type="ORF">A2115_01385</name>
</gene>
<evidence type="ECO:0000259" key="3">
    <source>
        <dbReference type="PROSITE" id="PS51462"/>
    </source>
</evidence>
<dbReference type="InterPro" id="IPR020476">
    <property type="entry name" value="Nudix_hydrolase"/>
</dbReference>
<dbReference type="Pfam" id="PF00293">
    <property type="entry name" value="NUDIX"/>
    <property type="match status" value="1"/>
</dbReference>
<dbReference type="PROSITE" id="PS51462">
    <property type="entry name" value="NUDIX"/>
    <property type="match status" value="1"/>
</dbReference>
<dbReference type="PROSITE" id="PS00893">
    <property type="entry name" value="NUDIX_BOX"/>
    <property type="match status" value="1"/>
</dbReference>
<dbReference type="SUPFAM" id="SSF55811">
    <property type="entry name" value="Nudix"/>
    <property type="match status" value="1"/>
</dbReference>
<protein>
    <recommendedName>
        <fullName evidence="3">Nudix hydrolase domain-containing protein</fullName>
    </recommendedName>
</protein>
<dbReference type="InterPro" id="IPR029401">
    <property type="entry name" value="Nudix_N"/>
</dbReference>
<name>A0A1F7WK20_9BACT</name>
<evidence type="ECO:0000313" key="5">
    <source>
        <dbReference type="Proteomes" id="UP000176198"/>
    </source>
</evidence>
<dbReference type="Pfam" id="PF14803">
    <property type="entry name" value="Zn_ribbon_Nudix"/>
    <property type="match status" value="1"/>
</dbReference>
<feature type="domain" description="Nudix hydrolase" evidence="3">
    <location>
        <begin position="41"/>
        <end position="172"/>
    </location>
</feature>
<evidence type="ECO:0000256" key="2">
    <source>
        <dbReference type="RuleBase" id="RU003476"/>
    </source>
</evidence>
<comment type="similarity">
    <text evidence="2">Belongs to the Nudix hydrolase family.</text>
</comment>
<dbReference type="Gene3D" id="2.20.70.10">
    <property type="match status" value="1"/>
</dbReference>
<organism evidence="4 5">
    <name type="scientific">Candidatus Woesebacteria bacterium GWA1_41_8</name>
    <dbReference type="NCBI Taxonomy" id="1802471"/>
    <lineage>
        <taxon>Bacteria</taxon>
        <taxon>Candidatus Woeseibacteriota</taxon>
    </lineage>
</organism>
<dbReference type="STRING" id="1802471.A2115_01385"/>
<keyword evidence="1 2" id="KW-0378">Hydrolase</keyword>
<dbReference type="Gene3D" id="3.90.79.10">
    <property type="entry name" value="Nucleoside Triphosphate Pyrophosphohydrolase"/>
    <property type="match status" value="1"/>
</dbReference>
<comment type="caution">
    <text evidence="4">The sequence shown here is derived from an EMBL/GenBank/DDBJ whole genome shotgun (WGS) entry which is preliminary data.</text>
</comment>